<feature type="compositionally biased region" description="Basic and acidic residues" evidence="1">
    <location>
        <begin position="242"/>
        <end position="263"/>
    </location>
</feature>
<comment type="caution">
    <text evidence="2">The sequence shown here is derived from an EMBL/GenBank/DDBJ whole genome shotgun (WGS) entry which is preliminary data.</text>
</comment>
<evidence type="ECO:0000256" key="1">
    <source>
        <dbReference type="SAM" id="MobiDB-lite"/>
    </source>
</evidence>
<proteinExistence type="predicted"/>
<feature type="region of interest" description="Disordered" evidence="1">
    <location>
        <begin position="152"/>
        <end position="174"/>
    </location>
</feature>
<feature type="region of interest" description="Disordered" evidence="1">
    <location>
        <begin position="237"/>
        <end position="290"/>
    </location>
</feature>
<sequence>MDTEGPARRPYTADVAARHVHPPPRRPQPAQVITANEFPQRRVSVFKRLSNSETPATRRVVTGKQISVLPATTTTLPTGLSMPGRNDADASSSGGRPSRRQRRRMNAELRAQQLLRVRSSTLSAQEPEASVPTQNKFTNLKWVKRNSSTGELKQSFWEQQPQAPVPQKKKEPETLSGRVHRVLKKVKEKGLMKKKYQMPLVIEARRTPSRELPPLVTRGKFKQNLQEAHRGVTLGSHVQESAAERAQQKDKQIWRPSLHERRALGKQTSMGVTSGAASQRSAPTNKSHKK</sequence>
<feature type="compositionally biased region" description="Low complexity" evidence="1">
    <location>
        <begin position="69"/>
        <end position="78"/>
    </location>
</feature>
<feature type="compositionally biased region" description="Polar residues" evidence="1">
    <location>
        <begin position="266"/>
        <end position="290"/>
    </location>
</feature>
<feature type="region of interest" description="Disordered" evidence="1">
    <location>
        <begin position="69"/>
        <end position="105"/>
    </location>
</feature>
<dbReference type="AlphaFoldDB" id="A0ABD0V816"/>
<name>A0ABD0V816_DENTH</name>
<feature type="region of interest" description="Disordered" evidence="1">
    <location>
        <begin position="1"/>
        <end position="32"/>
    </location>
</feature>
<reference evidence="2 3" key="1">
    <citation type="journal article" date="2024" name="Plant Biotechnol. J.">
        <title>Dendrobium thyrsiflorum genome and its molecular insights into genes involved in important horticultural traits.</title>
        <authorList>
            <person name="Chen B."/>
            <person name="Wang J.Y."/>
            <person name="Zheng P.J."/>
            <person name="Li K.L."/>
            <person name="Liang Y.M."/>
            <person name="Chen X.F."/>
            <person name="Zhang C."/>
            <person name="Zhao X."/>
            <person name="He X."/>
            <person name="Zhang G.Q."/>
            <person name="Liu Z.J."/>
            <person name="Xu Q."/>
        </authorList>
    </citation>
    <scope>NUCLEOTIDE SEQUENCE [LARGE SCALE GENOMIC DNA]</scope>
    <source>
        <strain evidence="2">GZMU011</strain>
    </source>
</reference>
<evidence type="ECO:0000313" key="2">
    <source>
        <dbReference type="EMBL" id="KAL0921379.1"/>
    </source>
</evidence>
<dbReference type="EMBL" id="JANQDX010000007">
    <property type="protein sequence ID" value="KAL0921379.1"/>
    <property type="molecule type" value="Genomic_DNA"/>
</dbReference>
<gene>
    <name evidence="2" type="ORF">M5K25_008443</name>
</gene>
<evidence type="ECO:0000313" key="3">
    <source>
        <dbReference type="Proteomes" id="UP001552299"/>
    </source>
</evidence>
<protein>
    <submittedName>
        <fullName evidence="2">Uncharacterized protein</fullName>
    </submittedName>
</protein>
<keyword evidence="3" id="KW-1185">Reference proteome</keyword>
<organism evidence="2 3">
    <name type="scientific">Dendrobium thyrsiflorum</name>
    <name type="common">Pinecone-like raceme dendrobium</name>
    <name type="synonym">Orchid</name>
    <dbReference type="NCBI Taxonomy" id="117978"/>
    <lineage>
        <taxon>Eukaryota</taxon>
        <taxon>Viridiplantae</taxon>
        <taxon>Streptophyta</taxon>
        <taxon>Embryophyta</taxon>
        <taxon>Tracheophyta</taxon>
        <taxon>Spermatophyta</taxon>
        <taxon>Magnoliopsida</taxon>
        <taxon>Liliopsida</taxon>
        <taxon>Asparagales</taxon>
        <taxon>Orchidaceae</taxon>
        <taxon>Epidendroideae</taxon>
        <taxon>Malaxideae</taxon>
        <taxon>Dendrobiinae</taxon>
        <taxon>Dendrobium</taxon>
    </lineage>
</organism>
<dbReference type="Proteomes" id="UP001552299">
    <property type="component" value="Unassembled WGS sequence"/>
</dbReference>
<accession>A0ABD0V816</accession>